<evidence type="ECO:0000313" key="7">
    <source>
        <dbReference type="Proteomes" id="UP000077852"/>
    </source>
</evidence>
<name>A0AA91DPQ4_VARPD</name>
<dbReference type="SUPFAM" id="SSF46785">
    <property type="entry name" value="Winged helix' DNA-binding domain"/>
    <property type="match status" value="1"/>
</dbReference>
<dbReference type="PRINTS" id="PR00039">
    <property type="entry name" value="HTHLYSR"/>
</dbReference>
<gene>
    <name evidence="6" type="ORF">A3K87_14425</name>
</gene>
<protein>
    <submittedName>
        <fullName evidence="6">LysR family transcriptional regulator</fullName>
    </submittedName>
</protein>
<evidence type="ECO:0000256" key="1">
    <source>
        <dbReference type="ARBA" id="ARBA00009437"/>
    </source>
</evidence>
<dbReference type="Gene3D" id="1.10.10.10">
    <property type="entry name" value="Winged helix-like DNA-binding domain superfamily/Winged helix DNA-binding domain"/>
    <property type="match status" value="1"/>
</dbReference>
<evidence type="ECO:0000259" key="5">
    <source>
        <dbReference type="PROSITE" id="PS50931"/>
    </source>
</evidence>
<dbReference type="PANTHER" id="PTHR30427">
    <property type="entry name" value="TRANSCRIPTIONAL ACTIVATOR PROTEIN LYSR"/>
    <property type="match status" value="1"/>
</dbReference>
<dbReference type="GO" id="GO:0010628">
    <property type="term" value="P:positive regulation of gene expression"/>
    <property type="evidence" value="ECO:0007669"/>
    <property type="project" value="TreeGrafter"/>
</dbReference>
<keyword evidence="4" id="KW-0804">Transcription</keyword>
<dbReference type="InterPro" id="IPR005119">
    <property type="entry name" value="LysR_subst-bd"/>
</dbReference>
<sequence>MELRQLEAFAAVMSTGSVTGAARLLARSQPAVSRLVQELEAEIGYALFTRHGPRVTPTEQGFLLYEDVDRALGSLQQIHLRAAEIARGNAQPLLLAATSALALGLLPRALRQMEAQAGTMPIQLRSASAEQVVHAVLSGAAQLGASSLPLEHRGLEVHWIGQMPCVAVLPQNDPLAALEVVPLEALAQRRIITMSNPFRLRHRLDATLARAGHSPARRDALIETNSSVNAQALARAGLGVAVLEPLTACGAPLEGLAVRPLDTDIPFVFGVVTPQAKPITAPVRALIDALLAAASELPHFVQHDVSAHAALLRTLYGGGDAAADEESIS</sequence>
<dbReference type="GO" id="GO:0003700">
    <property type="term" value="F:DNA-binding transcription factor activity"/>
    <property type="evidence" value="ECO:0007669"/>
    <property type="project" value="InterPro"/>
</dbReference>
<dbReference type="Proteomes" id="UP000077852">
    <property type="component" value="Unassembled WGS sequence"/>
</dbReference>
<dbReference type="InterPro" id="IPR036390">
    <property type="entry name" value="WH_DNA-bd_sf"/>
</dbReference>
<comment type="similarity">
    <text evidence="1">Belongs to the LysR transcriptional regulatory family.</text>
</comment>
<evidence type="ECO:0000313" key="6">
    <source>
        <dbReference type="EMBL" id="OAK64577.1"/>
    </source>
</evidence>
<dbReference type="PROSITE" id="PS50931">
    <property type="entry name" value="HTH_LYSR"/>
    <property type="match status" value="1"/>
</dbReference>
<dbReference type="GO" id="GO:0043565">
    <property type="term" value="F:sequence-specific DNA binding"/>
    <property type="evidence" value="ECO:0007669"/>
    <property type="project" value="TreeGrafter"/>
</dbReference>
<dbReference type="InterPro" id="IPR000847">
    <property type="entry name" value="LysR_HTH_N"/>
</dbReference>
<organism evidence="6 7">
    <name type="scientific">Variovorax paradoxus</name>
    <dbReference type="NCBI Taxonomy" id="34073"/>
    <lineage>
        <taxon>Bacteria</taxon>
        <taxon>Pseudomonadati</taxon>
        <taxon>Pseudomonadota</taxon>
        <taxon>Betaproteobacteria</taxon>
        <taxon>Burkholderiales</taxon>
        <taxon>Comamonadaceae</taxon>
        <taxon>Variovorax</taxon>
    </lineage>
</organism>
<dbReference type="Pfam" id="PF00126">
    <property type="entry name" value="HTH_1"/>
    <property type="match status" value="1"/>
</dbReference>
<dbReference type="Pfam" id="PF03466">
    <property type="entry name" value="LysR_substrate"/>
    <property type="match status" value="1"/>
</dbReference>
<evidence type="ECO:0000256" key="3">
    <source>
        <dbReference type="ARBA" id="ARBA00023125"/>
    </source>
</evidence>
<dbReference type="FunFam" id="1.10.10.10:FF:000001">
    <property type="entry name" value="LysR family transcriptional regulator"/>
    <property type="match status" value="1"/>
</dbReference>
<dbReference type="Gene3D" id="3.40.190.290">
    <property type="match status" value="1"/>
</dbReference>
<comment type="caution">
    <text evidence="6">The sequence shown here is derived from an EMBL/GenBank/DDBJ whole genome shotgun (WGS) entry which is preliminary data.</text>
</comment>
<accession>A0AA91DPQ4</accession>
<keyword evidence="2" id="KW-0805">Transcription regulation</keyword>
<dbReference type="AlphaFoldDB" id="A0AA91DPQ4"/>
<dbReference type="RefSeq" id="WP_081267701.1">
    <property type="nucleotide sequence ID" value="NZ_LVHG01000037.1"/>
</dbReference>
<dbReference type="EMBL" id="LVHG01000037">
    <property type="protein sequence ID" value="OAK64577.1"/>
    <property type="molecule type" value="Genomic_DNA"/>
</dbReference>
<proteinExistence type="inferred from homology"/>
<evidence type="ECO:0000256" key="4">
    <source>
        <dbReference type="ARBA" id="ARBA00023163"/>
    </source>
</evidence>
<dbReference type="InterPro" id="IPR036388">
    <property type="entry name" value="WH-like_DNA-bd_sf"/>
</dbReference>
<feature type="domain" description="HTH lysR-type" evidence="5">
    <location>
        <begin position="1"/>
        <end position="58"/>
    </location>
</feature>
<evidence type="ECO:0000256" key="2">
    <source>
        <dbReference type="ARBA" id="ARBA00023015"/>
    </source>
</evidence>
<reference evidence="6 7" key="1">
    <citation type="submission" date="2016-03" db="EMBL/GenBank/DDBJ databases">
        <title>Genome sequence of Variovorax paradoxus KB5.</title>
        <authorList>
            <person name="Jeong H."/>
            <person name="Hong C.E."/>
            <person name="Jo S.H."/>
            <person name="Park J.M."/>
        </authorList>
    </citation>
    <scope>NUCLEOTIDE SEQUENCE [LARGE SCALE GENOMIC DNA]</scope>
    <source>
        <strain evidence="6 7">KB5</strain>
    </source>
</reference>
<dbReference type="PANTHER" id="PTHR30427:SF1">
    <property type="entry name" value="TRANSCRIPTIONAL ACTIVATOR PROTEIN LYSR"/>
    <property type="match status" value="1"/>
</dbReference>
<keyword evidence="3" id="KW-0238">DNA-binding</keyword>
<dbReference type="SUPFAM" id="SSF53850">
    <property type="entry name" value="Periplasmic binding protein-like II"/>
    <property type="match status" value="1"/>
</dbReference>